<keyword evidence="2" id="KW-0067">ATP-binding</keyword>
<evidence type="ECO:0000256" key="3">
    <source>
        <dbReference type="ARBA" id="ARBA00023125"/>
    </source>
</evidence>
<dbReference type="InterPro" id="IPR036388">
    <property type="entry name" value="WH-like_DNA-bd_sf"/>
</dbReference>
<dbReference type="EMBL" id="BLIV01000003">
    <property type="protein sequence ID" value="GFE49862.1"/>
    <property type="molecule type" value="Genomic_DNA"/>
</dbReference>
<dbReference type="Gene3D" id="3.30.70.1230">
    <property type="entry name" value="Nucleotide cyclase"/>
    <property type="match status" value="1"/>
</dbReference>
<dbReference type="InterPro" id="IPR041664">
    <property type="entry name" value="AAA_16"/>
</dbReference>
<organism evidence="6 7">
    <name type="scientific">Roseobacter cerasinus</name>
    <dbReference type="NCBI Taxonomy" id="2602289"/>
    <lineage>
        <taxon>Bacteria</taxon>
        <taxon>Pseudomonadati</taxon>
        <taxon>Pseudomonadota</taxon>
        <taxon>Alphaproteobacteria</taxon>
        <taxon>Rhodobacterales</taxon>
        <taxon>Roseobacteraceae</taxon>
        <taxon>Roseobacter</taxon>
    </lineage>
</organism>
<dbReference type="InterPro" id="IPR011990">
    <property type="entry name" value="TPR-like_helical_dom_sf"/>
</dbReference>
<name>A0A640VQA9_9RHOB</name>
<keyword evidence="3 4" id="KW-0238">DNA-binding</keyword>
<dbReference type="Gene3D" id="1.10.10.10">
    <property type="entry name" value="Winged helix-like DNA-binding domain superfamily/Winged helix DNA-binding domain"/>
    <property type="match status" value="1"/>
</dbReference>
<dbReference type="SUPFAM" id="SSF55073">
    <property type="entry name" value="Nucleotide cyclase"/>
    <property type="match status" value="1"/>
</dbReference>
<evidence type="ECO:0000256" key="1">
    <source>
        <dbReference type="ARBA" id="ARBA00022741"/>
    </source>
</evidence>
<dbReference type="SUPFAM" id="SSF48452">
    <property type="entry name" value="TPR-like"/>
    <property type="match status" value="1"/>
</dbReference>
<accession>A0A640VQA9</accession>
<dbReference type="GO" id="GO:0004016">
    <property type="term" value="F:adenylate cyclase activity"/>
    <property type="evidence" value="ECO:0007669"/>
    <property type="project" value="TreeGrafter"/>
</dbReference>
<dbReference type="SUPFAM" id="SSF46894">
    <property type="entry name" value="C-terminal effector domain of the bipartite response regulators"/>
    <property type="match status" value="1"/>
</dbReference>
<dbReference type="Proteomes" id="UP000436522">
    <property type="component" value="Unassembled WGS sequence"/>
</dbReference>
<dbReference type="Pfam" id="PF13191">
    <property type="entry name" value="AAA_16"/>
    <property type="match status" value="1"/>
</dbReference>
<keyword evidence="7" id="KW-1185">Reference proteome</keyword>
<dbReference type="Gene3D" id="1.25.40.10">
    <property type="entry name" value="Tetratricopeptide repeat domain"/>
    <property type="match status" value="1"/>
</dbReference>
<dbReference type="PROSITE" id="PS51755">
    <property type="entry name" value="OMPR_PHOB"/>
    <property type="match status" value="1"/>
</dbReference>
<evidence type="ECO:0000256" key="2">
    <source>
        <dbReference type="ARBA" id="ARBA00022840"/>
    </source>
</evidence>
<dbReference type="PANTHER" id="PTHR16305:SF28">
    <property type="entry name" value="GUANYLATE CYCLASE DOMAIN-CONTAINING PROTEIN"/>
    <property type="match status" value="1"/>
</dbReference>
<dbReference type="AlphaFoldDB" id="A0A640VQA9"/>
<dbReference type="InterPro" id="IPR029787">
    <property type="entry name" value="Nucleotide_cyclase"/>
</dbReference>
<dbReference type="InterPro" id="IPR027417">
    <property type="entry name" value="P-loop_NTPase"/>
</dbReference>
<dbReference type="SUPFAM" id="SSF52540">
    <property type="entry name" value="P-loop containing nucleoside triphosphate hydrolases"/>
    <property type="match status" value="1"/>
</dbReference>
<dbReference type="OrthoDB" id="341967at2"/>
<dbReference type="CDD" id="cd00383">
    <property type="entry name" value="trans_reg_C"/>
    <property type="match status" value="1"/>
</dbReference>
<dbReference type="SMART" id="SM00862">
    <property type="entry name" value="Trans_reg_C"/>
    <property type="match status" value="1"/>
</dbReference>
<sequence length="1053" mass="112117">MLARPMIFRFHTFLLDIERRELRDAQQHVALGPKAFDVLCFLLEHRDRLVTKAELLDTFWSAQVSEAALQKTISLIRKALARGGDRPDILRTHHGLGFRFVAEVTPEQPTGPDAPPHAEQTAVLREQRMITALSVRYHSGDVGWTAQTEAAAKSVIAAAQDIVARFDGRLLRMGTDGFSVSFGLDVICEDGPRRAAHCALELRAAGDNAALPLGVGIDTGPAPSGEAQDATPWQTPGAVERQAAALAGRANTGEILLSTAARDQLRDEAQTSRSGGAHCLLNLNSMQSGVPARPQRDAAGFVGREAEMAFLNASHARALRGSGQAVVLSGPAGIGKSRLLAEFLLQVGDAPGWSLTLQCLPARRNTPGALIGDLCRALFAVAPDGILRDEIDAALLRDLRDHDPSAEAVLKTLSDHQRRQRGFALLNRMLAARCEAQPLLLAVEDTHWIDATSQACLDAILQDLGDKRLLVVMTTRPTEMPTLAEGVLHLPPLGTADSLALLRRTVGAAVLDESGADHLVGRAGGNPFFIEELALAAQSGGNPATDLPDTVQAVISVRLGTLEPRSRAVAFAVAVVGPGASQVLIEAITGCAPDAVAALLEGLLRAGVLRGEGEGYGFRHMLIQDAAYAMILPEERAGLHRKIAQLLQDDGLLLDARPETLAWHHQQGGQPDQALTHWTRASRDALRRSARAEAIAFARNGLALIDADTPQAGQRELELQLCLAPALAALRGYAASDVGAAYRRARVLNADIGDLKSDIRSLVGLWIYSWVRGELDEALRFARKLNAIAARLDDPALTVQAEASLGQVLLHQGKTELAQKHLAAGLACVENAPPTTLPAQNSAVACASYAAWAASLMGRTEEALAHIETSERLSQQFDNPFARAIHFALCSEPHMFLGDAAGCLRLADRAVDISREHDFAFWLGTGLVMRGWALGRAGASEAAEAAFDEGITVFEATGAGVQLANWYGLRAEAHLSAGEVEAGISAATHALTCAEAAGDLFFTPRIHATLAALHAGGGAVETAQKHRQMGQALVRDFCISERFLSVGRVPAAV</sequence>
<comment type="caution">
    <text evidence="6">The sequence shown here is derived from an EMBL/GenBank/DDBJ whole genome shotgun (WGS) entry which is preliminary data.</text>
</comment>
<reference evidence="6 7" key="1">
    <citation type="submission" date="2019-12" db="EMBL/GenBank/DDBJ databases">
        <title>Roseobacter cerasinus sp. nov., isolated from seawater around aquaculture.</title>
        <authorList>
            <person name="Muramatsu S."/>
            <person name="Takabe Y."/>
            <person name="Mori K."/>
            <person name="Takaichi S."/>
            <person name="Hanada S."/>
        </authorList>
    </citation>
    <scope>NUCLEOTIDE SEQUENCE [LARGE SCALE GENOMIC DNA]</scope>
    <source>
        <strain evidence="6 7">AI77</strain>
    </source>
</reference>
<feature type="DNA-binding region" description="OmpR/PhoB-type" evidence="4">
    <location>
        <begin position="5"/>
        <end position="102"/>
    </location>
</feature>
<proteinExistence type="predicted"/>
<protein>
    <submittedName>
        <fullName evidence="6">Adenylate cyclase</fullName>
    </submittedName>
</protein>
<dbReference type="Pfam" id="PF00486">
    <property type="entry name" value="Trans_reg_C"/>
    <property type="match status" value="1"/>
</dbReference>
<evidence type="ECO:0000313" key="6">
    <source>
        <dbReference type="EMBL" id="GFE49862.1"/>
    </source>
</evidence>
<dbReference type="GO" id="GO:0005524">
    <property type="term" value="F:ATP binding"/>
    <property type="evidence" value="ECO:0007669"/>
    <property type="project" value="UniProtKB-KW"/>
</dbReference>
<dbReference type="InterPro" id="IPR001867">
    <property type="entry name" value="OmpR/PhoB-type_DNA-bd"/>
</dbReference>
<dbReference type="GO" id="GO:0005737">
    <property type="term" value="C:cytoplasm"/>
    <property type="evidence" value="ECO:0007669"/>
    <property type="project" value="TreeGrafter"/>
</dbReference>
<dbReference type="GO" id="GO:0003677">
    <property type="term" value="F:DNA binding"/>
    <property type="evidence" value="ECO:0007669"/>
    <property type="project" value="UniProtKB-UniRule"/>
</dbReference>
<evidence type="ECO:0000256" key="4">
    <source>
        <dbReference type="PROSITE-ProRule" id="PRU01091"/>
    </source>
</evidence>
<dbReference type="PANTHER" id="PTHR16305">
    <property type="entry name" value="TESTICULAR SOLUBLE ADENYLYL CYCLASE"/>
    <property type="match status" value="1"/>
</dbReference>
<dbReference type="Gene3D" id="3.40.50.300">
    <property type="entry name" value="P-loop containing nucleotide triphosphate hydrolases"/>
    <property type="match status" value="1"/>
</dbReference>
<dbReference type="GO" id="GO:0000160">
    <property type="term" value="P:phosphorelay signal transduction system"/>
    <property type="evidence" value="ECO:0007669"/>
    <property type="project" value="InterPro"/>
</dbReference>
<dbReference type="GO" id="GO:0006355">
    <property type="term" value="P:regulation of DNA-templated transcription"/>
    <property type="evidence" value="ECO:0007669"/>
    <property type="project" value="InterPro"/>
</dbReference>
<evidence type="ECO:0000313" key="7">
    <source>
        <dbReference type="Proteomes" id="UP000436522"/>
    </source>
</evidence>
<feature type="domain" description="OmpR/PhoB-type" evidence="5">
    <location>
        <begin position="5"/>
        <end position="102"/>
    </location>
</feature>
<keyword evidence="1" id="KW-0547">Nucleotide-binding</keyword>
<dbReference type="RefSeq" id="WP_159975906.1">
    <property type="nucleotide sequence ID" value="NZ_BLIV01000003.1"/>
</dbReference>
<evidence type="ECO:0000259" key="5">
    <source>
        <dbReference type="PROSITE" id="PS51755"/>
    </source>
</evidence>
<gene>
    <name evidence="6" type="primary">cyaI4</name>
    <name evidence="6" type="ORF">So717_16150</name>
</gene>
<dbReference type="InterPro" id="IPR016032">
    <property type="entry name" value="Sig_transdc_resp-reg_C-effctor"/>
</dbReference>